<evidence type="ECO:0000313" key="5">
    <source>
        <dbReference type="Proteomes" id="UP000295748"/>
    </source>
</evidence>
<evidence type="ECO:0000256" key="3">
    <source>
        <dbReference type="SAM" id="MobiDB-lite"/>
    </source>
</evidence>
<protein>
    <submittedName>
        <fullName evidence="4">Histidine phosphatase family protein</fullName>
    </submittedName>
</protein>
<dbReference type="SUPFAM" id="SSF53254">
    <property type="entry name" value="Phosphoglycerate mutase-like"/>
    <property type="match status" value="1"/>
</dbReference>
<dbReference type="InterPro" id="IPR013078">
    <property type="entry name" value="His_Pase_superF_clade-1"/>
</dbReference>
<proteinExistence type="predicted"/>
<keyword evidence="5" id="KW-1185">Reference proteome</keyword>
<accession>A0ABX5SRU3</accession>
<gene>
    <name evidence="4" type="ORF">E4K62_07445</name>
</gene>
<dbReference type="Gene3D" id="3.40.50.1240">
    <property type="entry name" value="Phosphoglycerate mutase-like"/>
    <property type="match status" value="1"/>
</dbReference>
<feature type="region of interest" description="Disordered" evidence="3">
    <location>
        <begin position="223"/>
        <end position="260"/>
    </location>
</feature>
<organism evidence="4 5">
    <name type="scientific">Microbacterium wangchenii</name>
    <dbReference type="NCBI Taxonomy" id="2541726"/>
    <lineage>
        <taxon>Bacteria</taxon>
        <taxon>Bacillati</taxon>
        <taxon>Actinomycetota</taxon>
        <taxon>Actinomycetes</taxon>
        <taxon>Micrococcales</taxon>
        <taxon>Microbacteriaceae</taxon>
        <taxon>Microbacterium</taxon>
    </lineage>
</organism>
<dbReference type="PROSITE" id="PS00175">
    <property type="entry name" value="PG_MUTASE"/>
    <property type="match status" value="1"/>
</dbReference>
<dbReference type="PANTHER" id="PTHR48100:SF1">
    <property type="entry name" value="HISTIDINE PHOSPHATASE FAMILY PROTEIN-RELATED"/>
    <property type="match status" value="1"/>
</dbReference>
<reference evidence="4 5" key="1">
    <citation type="submission" date="2019-03" db="EMBL/GenBank/DDBJ databases">
        <authorList>
            <person name="Dong K."/>
        </authorList>
    </citation>
    <scope>NUCLEOTIDE SEQUENCE [LARGE SCALE GENOMIC DNA]</scope>
    <source>
        <strain evidence="5">dk512</strain>
    </source>
</reference>
<keyword evidence="1" id="KW-0324">Glycolysis</keyword>
<sequence length="260" mass="28597">MPMRTLWLVRHGESVGNVAATRAEREGLERIPLDIRDADVPLSPTGEEQAVALGRWLDEHRDDIAAYWVSPYFRARQTLALALGDEPVVVGVDERIRDRELGILDLLTTTGVARLHPEEAQRRRHLGKFYHRPPGGESWADVALRLRSFLRDLMSGPEESALIVAHDAIVTLITCLLRNLQEEELLDFAAAHPVLNASVTRLDLSDGLWGVTAFADVSHLQEEGADVTVHPGTPDDEGPVGTPDDPAVAPDARSADVRPE</sequence>
<keyword evidence="2" id="KW-0413">Isomerase</keyword>
<dbReference type="InterPro" id="IPR029033">
    <property type="entry name" value="His_PPase_superfam"/>
</dbReference>
<dbReference type="Proteomes" id="UP000295748">
    <property type="component" value="Chromosome"/>
</dbReference>
<dbReference type="InterPro" id="IPR050275">
    <property type="entry name" value="PGM_Phosphatase"/>
</dbReference>
<evidence type="ECO:0000256" key="1">
    <source>
        <dbReference type="ARBA" id="ARBA00023152"/>
    </source>
</evidence>
<dbReference type="Pfam" id="PF00300">
    <property type="entry name" value="His_Phos_1"/>
    <property type="match status" value="1"/>
</dbReference>
<evidence type="ECO:0000313" key="4">
    <source>
        <dbReference type="EMBL" id="QBR88532.1"/>
    </source>
</evidence>
<evidence type="ECO:0000256" key="2">
    <source>
        <dbReference type="ARBA" id="ARBA00023235"/>
    </source>
</evidence>
<name>A0ABX5SRU3_9MICO</name>
<dbReference type="EMBL" id="CP038266">
    <property type="protein sequence ID" value="QBR88532.1"/>
    <property type="molecule type" value="Genomic_DNA"/>
</dbReference>
<dbReference type="PANTHER" id="PTHR48100">
    <property type="entry name" value="BROAD-SPECIFICITY PHOSPHATASE YOR283W-RELATED"/>
    <property type="match status" value="1"/>
</dbReference>
<dbReference type="InterPro" id="IPR001345">
    <property type="entry name" value="PG/BPGM_mutase_AS"/>
</dbReference>
<dbReference type="RefSeq" id="WP_135065599.1">
    <property type="nucleotide sequence ID" value="NZ_CP038266.1"/>
</dbReference>
<dbReference type="CDD" id="cd07067">
    <property type="entry name" value="HP_PGM_like"/>
    <property type="match status" value="1"/>
</dbReference>
<dbReference type="SMART" id="SM00855">
    <property type="entry name" value="PGAM"/>
    <property type="match status" value="1"/>
</dbReference>